<dbReference type="AlphaFoldDB" id="A0A5B6TI47"/>
<dbReference type="Proteomes" id="UP000325315">
    <property type="component" value="Unassembled WGS sequence"/>
</dbReference>
<dbReference type="EMBL" id="SMMG02000512">
    <property type="protein sequence ID" value="KAA3439053.1"/>
    <property type="molecule type" value="Genomic_DNA"/>
</dbReference>
<keyword evidence="1" id="KW-0695">RNA-directed DNA polymerase</keyword>
<dbReference type="OrthoDB" id="1692315at2759"/>
<evidence type="ECO:0000313" key="1">
    <source>
        <dbReference type="EMBL" id="KAA3439053.1"/>
    </source>
</evidence>
<keyword evidence="1" id="KW-0548">Nucleotidyltransferase</keyword>
<comment type="caution">
    <text evidence="1">The sequence shown here is derived from an EMBL/GenBank/DDBJ whole genome shotgun (WGS) entry which is preliminary data.</text>
</comment>
<dbReference type="GO" id="GO:0003964">
    <property type="term" value="F:RNA-directed DNA polymerase activity"/>
    <property type="evidence" value="ECO:0007669"/>
    <property type="project" value="UniProtKB-KW"/>
</dbReference>
<organism evidence="1 2">
    <name type="scientific">Gossypium australe</name>
    <dbReference type="NCBI Taxonomy" id="47621"/>
    <lineage>
        <taxon>Eukaryota</taxon>
        <taxon>Viridiplantae</taxon>
        <taxon>Streptophyta</taxon>
        <taxon>Embryophyta</taxon>
        <taxon>Tracheophyta</taxon>
        <taxon>Spermatophyta</taxon>
        <taxon>Magnoliopsida</taxon>
        <taxon>eudicotyledons</taxon>
        <taxon>Gunneridae</taxon>
        <taxon>Pentapetalae</taxon>
        <taxon>rosids</taxon>
        <taxon>malvids</taxon>
        <taxon>Malvales</taxon>
        <taxon>Malvaceae</taxon>
        <taxon>Malvoideae</taxon>
        <taxon>Gossypium</taxon>
    </lineage>
</organism>
<accession>A0A5B6TI47</accession>
<evidence type="ECO:0000313" key="2">
    <source>
        <dbReference type="Proteomes" id="UP000325315"/>
    </source>
</evidence>
<keyword evidence="2" id="KW-1185">Reference proteome</keyword>
<sequence length="63" mass="7528">MKKGSEQLDVKTTFLHGDLEKDIYLHQSKSFRNEGKEDHFEAISLAVVQNVRLFHVKYWFFIK</sequence>
<proteinExistence type="predicted"/>
<gene>
    <name evidence="1" type="ORF">EPI10_034234</name>
</gene>
<name>A0A5B6TI47_9ROSI</name>
<protein>
    <submittedName>
        <fullName evidence="1">Reverse transcriptase</fullName>
    </submittedName>
</protein>
<keyword evidence="1" id="KW-0808">Transferase</keyword>
<reference evidence="2" key="1">
    <citation type="journal article" date="2019" name="Plant Biotechnol. J.">
        <title>Genome sequencing of the Australian wild diploid species Gossypium australe highlights disease resistance and delayed gland morphogenesis.</title>
        <authorList>
            <person name="Cai Y."/>
            <person name="Cai X."/>
            <person name="Wang Q."/>
            <person name="Wang P."/>
            <person name="Zhang Y."/>
            <person name="Cai C."/>
            <person name="Xu Y."/>
            <person name="Wang K."/>
            <person name="Zhou Z."/>
            <person name="Wang C."/>
            <person name="Geng S."/>
            <person name="Li B."/>
            <person name="Dong Q."/>
            <person name="Hou Y."/>
            <person name="Wang H."/>
            <person name="Ai P."/>
            <person name="Liu Z."/>
            <person name="Yi F."/>
            <person name="Sun M."/>
            <person name="An G."/>
            <person name="Cheng J."/>
            <person name="Zhang Y."/>
            <person name="Shi Q."/>
            <person name="Xie Y."/>
            <person name="Shi X."/>
            <person name="Chang Y."/>
            <person name="Huang F."/>
            <person name="Chen Y."/>
            <person name="Hong S."/>
            <person name="Mi L."/>
            <person name="Sun Q."/>
            <person name="Zhang L."/>
            <person name="Zhou B."/>
            <person name="Peng R."/>
            <person name="Zhang X."/>
            <person name="Liu F."/>
        </authorList>
    </citation>
    <scope>NUCLEOTIDE SEQUENCE [LARGE SCALE GENOMIC DNA]</scope>
    <source>
        <strain evidence="2">cv. PA1801</strain>
    </source>
</reference>